<evidence type="ECO:0000256" key="2">
    <source>
        <dbReference type="ARBA" id="ARBA00023125"/>
    </source>
</evidence>
<dbReference type="PANTHER" id="PTHR31973">
    <property type="entry name" value="POLYPROTEIN, PUTATIVE-RELATED"/>
    <property type="match status" value="1"/>
</dbReference>
<dbReference type="InterPro" id="IPR018289">
    <property type="entry name" value="MULE_transposase_dom"/>
</dbReference>
<accession>A0AAW2UNG7</accession>
<keyword evidence="2" id="KW-0238">DNA-binding</keyword>
<proteinExistence type="inferred from homology"/>
<dbReference type="AlphaFoldDB" id="A0AAW2UNG7"/>
<dbReference type="Gene3D" id="3.10.450.700">
    <property type="match status" value="1"/>
</dbReference>
<dbReference type="GO" id="GO:0000977">
    <property type="term" value="F:RNA polymerase II transcription regulatory region sequence-specific DNA binding"/>
    <property type="evidence" value="ECO:0007669"/>
    <property type="project" value="InterPro"/>
</dbReference>
<dbReference type="Pfam" id="PF04845">
    <property type="entry name" value="PurA"/>
    <property type="match status" value="1"/>
</dbReference>
<dbReference type="FunFam" id="3.10.450.700:FF:000002">
    <property type="entry name" value="Transcription factor Pur-alpha 1"/>
    <property type="match status" value="1"/>
</dbReference>
<evidence type="ECO:0000256" key="1">
    <source>
        <dbReference type="ARBA" id="ARBA00009251"/>
    </source>
</evidence>
<feature type="compositionally biased region" description="Polar residues" evidence="3">
    <location>
        <begin position="117"/>
        <end position="129"/>
    </location>
</feature>
<evidence type="ECO:0000259" key="4">
    <source>
        <dbReference type="Pfam" id="PF10551"/>
    </source>
</evidence>
<feature type="compositionally biased region" description="Acidic residues" evidence="3">
    <location>
        <begin position="145"/>
        <end position="156"/>
    </location>
</feature>
<comment type="similarity">
    <text evidence="1">Belongs to the PUR DNA-binding protein family.</text>
</comment>
<dbReference type="PANTHER" id="PTHR31973:SF195">
    <property type="entry name" value="MUDR FAMILY TRANSPOSASE"/>
    <property type="match status" value="1"/>
</dbReference>
<dbReference type="Pfam" id="PF10551">
    <property type="entry name" value="MULE"/>
    <property type="match status" value="1"/>
</dbReference>
<organism evidence="5">
    <name type="scientific">Sesamum radiatum</name>
    <name type="common">Black benniseed</name>
    <dbReference type="NCBI Taxonomy" id="300843"/>
    <lineage>
        <taxon>Eukaryota</taxon>
        <taxon>Viridiplantae</taxon>
        <taxon>Streptophyta</taxon>
        <taxon>Embryophyta</taxon>
        <taxon>Tracheophyta</taxon>
        <taxon>Spermatophyta</taxon>
        <taxon>Magnoliopsida</taxon>
        <taxon>eudicotyledons</taxon>
        <taxon>Gunneridae</taxon>
        <taxon>Pentapetalae</taxon>
        <taxon>asterids</taxon>
        <taxon>lamiids</taxon>
        <taxon>Lamiales</taxon>
        <taxon>Pedaliaceae</taxon>
        <taxon>Sesamum</taxon>
    </lineage>
</organism>
<dbReference type="InterPro" id="IPR006628">
    <property type="entry name" value="PUR-bd_fam"/>
</dbReference>
<gene>
    <name evidence="5" type="ORF">Sradi_1221800</name>
</gene>
<dbReference type="GO" id="GO:0032422">
    <property type="term" value="F:purine-rich negative regulatory element binding"/>
    <property type="evidence" value="ECO:0007669"/>
    <property type="project" value="InterPro"/>
</dbReference>
<feature type="domain" description="MULE transposase" evidence="4">
    <location>
        <begin position="284"/>
        <end position="379"/>
    </location>
</feature>
<reference evidence="5" key="2">
    <citation type="journal article" date="2024" name="Plant">
        <title>Genomic evolution and insights into agronomic trait innovations of Sesamum species.</title>
        <authorList>
            <person name="Miao H."/>
            <person name="Wang L."/>
            <person name="Qu L."/>
            <person name="Liu H."/>
            <person name="Sun Y."/>
            <person name="Le M."/>
            <person name="Wang Q."/>
            <person name="Wei S."/>
            <person name="Zheng Y."/>
            <person name="Lin W."/>
            <person name="Duan Y."/>
            <person name="Cao H."/>
            <person name="Xiong S."/>
            <person name="Wang X."/>
            <person name="Wei L."/>
            <person name="Li C."/>
            <person name="Ma Q."/>
            <person name="Ju M."/>
            <person name="Zhao R."/>
            <person name="Li G."/>
            <person name="Mu C."/>
            <person name="Tian Q."/>
            <person name="Mei H."/>
            <person name="Zhang T."/>
            <person name="Gao T."/>
            <person name="Zhang H."/>
        </authorList>
    </citation>
    <scope>NUCLEOTIDE SEQUENCE</scope>
    <source>
        <strain evidence="5">G02</strain>
    </source>
</reference>
<name>A0AAW2UNG7_SESRA</name>
<feature type="region of interest" description="Disordered" evidence="3">
    <location>
        <begin position="117"/>
        <end position="167"/>
    </location>
</feature>
<protein>
    <submittedName>
        <fullName evidence="5">Transcription factor Pur-alpha 1</fullName>
    </submittedName>
</protein>
<reference evidence="5" key="1">
    <citation type="submission" date="2020-06" db="EMBL/GenBank/DDBJ databases">
        <authorList>
            <person name="Li T."/>
            <person name="Hu X."/>
            <person name="Zhang T."/>
            <person name="Song X."/>
            <person name="Zhang H."/>
            <person name="Dai N."/>
            <person name="Sheng W."/>
            <person name="Hou X."/>
            <person name="Wei L."/>
        </authorList>
    </citation>
    <scope>NUCLEOTIDE SEQUENCE</scope>
    <source>
        <strain evidence="5">G02</strain>
        <tissue evidence="5">Leaf</tissue>
    </source>
</reference>
<dbReference type="SMART" id="SM00712">
    <property type="entry name" value="PUR"/>
    <property type="match status" value="1"/>
</dbReference>
<evidence type="ECO:0000256" key="3">
    <source>
        <dbReference type="SAM" id="MobiDB-lite"/>
    </source>
</evidence>
<dbReference type="EMBL" id="JACGWJ010000005">
    <property type="protein sequence ID" value="KAL0418083.1"/>
    <property type="molecule type" value="Genomic_DNA"/>
</dbReference>
<sequence>MRIPRSSTYAQFLKKIYQKIGVDSNEYLLKVSAKHSCQYLGRIKETLFPITNDDALSFLLDPEAEIPMLEVLHFGAGTSNLDFGAGTSHSEPEYYTPNLVTVTQGLDNIDFHYTEPTQSHTPLSENFIPNENDVEDPTADSFVNESDEASEPDEAEYPIPPEDGPDRVDINVMAETFAQRGAETSSEPALPDMNTQPSFYRSIPFFQQTIPEIPADSVDVPNLRYAKFYNKSEGRLDKGMLFKTKEELMEAVQDHSIRHARREYYVTESSKTKWKVLCKHSTEDGTHLYTKYKYKLLIAAAMDGNQQVLPLAFAVVDEETYPSWKWFLQQLSRHVIRGRRGMCLISDRHDRLIKAVREGPDFVSPHGVHRYCLRHVCSNFNSIKNVVLKDLCWQAGSEYQSRKFNRIMDEIKKQDVKAFALDAINKEKWTASHDGGWRCGILTTNMSECINGVLKGARPLPMEGNSAGGGGGGGGGGTDVELLCKTLQVEHKLFYFDLKENPRGRYLKISEKTSATRSTIIVPSNGIAWFLDLFNYYVNSDDQDVFSKELQLDTKAPLIHPRTNIPICFPPFFPLIPPLSFCILL</sequence>
<comment type="caution">
    <text evidence="5">The sequence shown here is derived from an EMBL/GenBank/DDBJ whole genome shotgun (WGS) entry which is preliminary data.</text>
</comment>
<evidence type="ECO:0000313" key="5">
    <source>
        <dbReference type="EMBL" id="KAL0418083.1"/>
    </source>
</evidence>